<reference evidence="1" key="1">
    <citation type="submission" date="2020-02" db="EMBL/GenBank/DDBJ databases">
        <authorList>
            <person name="Meier V. D."/>
        </authorList>
    </citation>
    <scope>NUCLEOTIDE SEQUENCE</scope>
    <source>
        <strain evidence="1">AVDCRST_MAG10</strain>
    </source>
</reference>
<protein>
    <recommendedName>
        <fullName evidence="2">DUF3090 domain-containing protein</fullName>
    </recommendedName>
</protein>
<dbReference type="Pfam" id="PF11290">
    <property type="entry name" value="DUF3090"/>
    <property type="match status" value="1"/>
</dbReference>
<evidence type="ECO:0008006" key="2">
    <source>
        <dbReference type="Google" id="ProtNLM"/>
    </source>
</evidence>
<name>A0A6J4HWQ9_9ACTN</name>
<dbReference type="InterPro" id="IPR021441">
    <property type="entry name" value="DUF3090"/>
</dbReference>
<organism evidence="1">
    <name type="scientific">uncultured Acidimicrobiales bacterium</name>
    <dbReference type="NCBI Taxonomy" id="310071"/>
    <lineage>
        <taxon>Bacteria</taxon>
        <taxon>Bacillati</taxon>
        <taxon>Actinomycetota</taxon>
        <taxon>Acidimicrobiia</taxon>
        <taxon>Acidimicrobiales</taxon>
        <taxon>environmental samples</taxon>
    </lineage>
</organism>
<dbReference type="SUPFAM" id="SSF75712">
    <property type="entry name" value="Rad50 coiled-coil Zn hook"/>
    <property type="match status" value="1"/>
</dbReference>
<proteinExistence type="predicted"/>
<dbReference type="AlphaFoldDB" id="A0A6J4HWQ9"/>
<evidence type="ECO:0000313" key="1">
    <source>
        <dbReference type="EMBL" id="CAA9235593.1"/>
    </source>
</evidence>
<dbReference type="NCBIfam" id="TIGR03847">
    <property type="entry name" value="conserved hypothetical protein"/>
    <property type="match status" value="1"/>
</dbReference>
<sequence>MSSSFEISEVDHLTTGAIGPPGQRVFYLQARQGKQVVSLRLEKAQVAALVAYLAGMLSDMPPPAEIPSTGMDLIEPVVAEWVVGSLGVTYDEDADRVVILAEELVEEGEEPARIRISATREQIAALSVRGAEAVAAGRPPCPLCGQPLDPEGHTCPRLNGHRER</sequence>
<accession>A0A6J4HWQ9</accession>
<gene>
    <name evidence="1" type="ORF">AVDCRST_MAG10-1376</name>
</gene>
<dbReference type="EMBL" id="CADCTB010000093">
    <property type="protein sequence ID" value="CAA9235593.1"/>
    <property type="molecule type" value="Genomic_DNA"/>
</dbReference>